<dbReference type="AlphaFoldDB" id="A0A109V0A5"/>
<evidence type="ECO:0000256" key="8">
    <source>
        <dbReference type="ARBA" id="ARBA00061004"/>
    </source>
</evidence>
<dbReference type="GO" id="GO:0005789">
    <property type="term" value="C:endoplasmic reticulum membrane"/>
    <property type="evidence" value="ECO:0007669"/>
    <property type="project" value="UniProtKB-SubCell"/>
</dbReference>
<evidence type="ECO:0000259" key="12">
    <source>
        <dbReference type="PROSITE" id="PS50076"/>
    </source>
</evidence>
<evidence type="ECO:0000256" key="7">
    <source>
        <dbReference type="ARBA" id="ARBA00023186"/>
    </source>
</evidence>
<gene>
    <name evidence="13" type="ORF">AW171_hschr84729</name>
</gene>
<keyword evidence="5 10" id="KW-1133">Transmembrane helix</keyword>
<dbReference type="PROSITE" id="PS50076">
    <property type="entry name" value="DNAJ_2"/>
    <property type="match status" value="1"/>
</dbReference>
<feature type="chain" id="PRO_5007141062" evidence="11">
    <location>
        <begin position="20"/>
        <end position="279"/>
    </location>
</feature>
<comment type="subcellular location">
    <subcellularLocation>
        <location evidence="1">Endoplasmic reticulum membrane</location>
        <topology evidence="1">Single-pass membrane protein</topology>
    </subcellularLocation>
</comment>
<keyword evidence="2 10" id="KW-0812">Transmembrane</keyword>
<evidence type="ECO:0000256" key="5">
    <source>
        <dbReference type="ARBA" id="ARBA00022989"/>
    </source>
</evidence>
<keyword evidence="6 10" id="KW-0472">Membrane</keyword>
<sequence>MVFRFTWCFVLLLATLAYCFTPDEIEIFQLQKELVDKYGSKMNFYKFLKLKNLDKATAKDITKQFRSLSKKYHPDKNRNNRKLYERLTLVAKILGNGEKRKTYDYYLKYGFPEYNFAKGGFVFKRSKLHAWIAVGFVYFACGIIHWVILKIQNNANKRRINGFLKEVKSYDDTLGLGEKRLSFKYSQDSEEKQIMVRYGDVFVVQPDGTEAEITVKDVKDPGLRDTMLFTLPMWFCRRLKGIFVRNDTLVVQEVEKKGGKKPSKAAVSVQVPNGRAKKD</sequence>
<evidence type="ECO:0000256" key="1">
    <source>
        <dbReference type="ARBA" id="ARBA00004389"/>
    </source>
</evidence>
<dbReference type="GeneID" id="28726039"/>
<dbReference type="SMART" id="SM00271">
    <property type="entry name" value="DnaJ"/>
    <property type="match status" value="1"/>
</dbReference>
<evidence type="ECO:0000256" key="6">
    <source>
        <dbReference type="ARBA" id="ARBA00023136"/>
    </source>
</evidence>
<dbReference type="FunFam" id="1.10.287.110:FF:000116">
    <property type="entry name" value="Erj5p"/>
    <property type="match status" value="1"/>
</dbReference>
<evidence type="ECO:0000256" key="9">
    <source>
        <dbReference type="SAM" id="MobiDB-lite"/>
    </source>
</evidence>
<proteinExistence type="inferred from homology"/>
<dbReference type="InterPro" id="IPR001623">
    <property type="entry name" value="DnaJ_domain"/>
</dbReference>
<name>A0A109V0A5_9SACH</name>
<dbReference type="InterPro" id="IPR052606">
    <property type="entry name" value="DnaJ_domain_protein"/>
</dbReference>
<dbReference type="RefSeq" id="XP_017989674.1">
    <property type="nucleotide sequence ID" value="XM_018134054.1"/>
</dbReference>
<feature type="domain" description="J" evidence="12">
    <location>
        <begin position="43"/>
        <end position="107"/>
    </location>
</feature>
<dbReference type="Proteomes" id="UP000243052">
    <property type="component" value="Chromosome viii"/>
</dbReference>
<accession>A0A109V0A5</accession>
<evidence type="ECO:0000256" key="11">
    <source>
        <dbReference type="SAM" id="SignalP"/>
    </source>
</evidence>
<feature type="region of interest" description="Disordered" evidence="9">
    <location>
        <begin position="258"/>
        <end position="279"/>
    </location>
</feature>
<dbReference type="CDD" id="cd06257">
    <property type="entry name" value="DnaJ"/>
    <property type="match status" value="1"/>
</dbReference>
<dbReference type="STRING" id="45286.A0A109V0A5"/>
<dbReference type="GO" id="GO:0006457">
    <property type="term" value="P:protein folding"/>
    <property type="evidence" value="ECO:0007669"/>
    <property type="project" value="UniProtKB-ARBA"/>
</dbReference>
<keyword evidence="14" id="KW-1185">Reference proteome</keyword>
<evidence type="ECO:0000256" key="10">
    <source>
        <dbReference type="SAM" id="Phobius"/>
    </source>
</evidence>
<reference evidence="13 14" key="1">
    <citation type="submission" date="2016-01" db="EMBL/GenBank/DDBJ databases">
        <title>Genome sequence of the yeast Holleya sinecauda.</title>
        <authorList>
            <person name="Dietrich F.S."/>
        </authorList>
    </citation>
    <scope>NUCLEOTIDE SEQUENCE [LARGE SCALE GENOMIC DNA]</scope>
    <source>
        <strain evidence="13 14">ATCC 58844</strain>
    </source>
</reference>
<keyword evidence="3 11" id="KW-0732">Signal</keyword>
<dbReference type="EMBL" id="CP014248">
    <property type="protein sequence ID" value="AMD22678.1"/>
    <property type="molecule type" value="Genomic_DNA"/>
</dbReference>
<organism evidence="13 14">
    <name type="scientific">Eremothecium sinecaudum</name>
    <dbReference type="NCBI Taxonomy" id="45286"/>
    <lineage>
        <taxon>Eukaryota</taxon>
        <taxon>Fungi</taxon>
        <taxon>Dikarya</taxon>
        <taxon>Ascomycota</taxon>
        <taxon>Saccharomycotina</taxon>
        <taxon>Saccharomycetes</taxon>
        <taxon>Saccharomycetales</taxon>
        <taxon>Saccharomycetaceae</taxon>
        <taxon>Eremothecium</taxon>
    </lineage>
</organism>
<keyword evidence="4" id="KW-0256">Endoplasmic reticulum</keyword>
<dbReference type="Gene3D" id="1.10.287.110">
    <property type="entry name" value="DnaJ domain"/>
    <property type="match status" value="1"/>
</dbReference>
<feature type="transmembrane region" description="Helical" evidence="10">
    <location>
        <begin position="128"/>
        <end position="149"/>
    </location>
</feature>
<dbReference type="PANTHER" id="PTHR44653:SF2">
    <property type="entry name" value="DNAJ HOMOLOG SUBFAMILY C MEMBER 1"/>
    <property type="match status" value="1"/>
</dbReference>
<dbReference type="SUPFAM" id="SSF46565">
    <property type="entry name" value="Chaperone J-domain"/>
    <property type="match status" value="1"/>
</dbReference>
<evidence type="ECO:0000256" key="4">
    <source>
        <dbReference type="ARBA" id="ARBA00022824"/>
    </source>
</evidence>
<dbReference type="Pfam" id="PF00226">
    <property type="entry name" value="DnaJ"/>
    <property type="match status" value="1"/>
</dbReference>
<evidence type="ECO:0000313" key="13">
    <source>
        <dbReference type="EMBL" id="AMD22678.1"/>
    </source>
</evidence>
<evidence type="ECO:0000313" key="14">
    <source>
        <dbReference type="Proteomes" id="UP000243052"/>
    </source>
</evidence>
<keyword evidence="7" id="KW-0143">Chaperone</keyword>
<dbReference type="OrthoDB" id="413400at2759"/>
<protein>
    <submittedName>
        <fullName evidence="13">HHL092Wp</fullName>
    </submittedName>
</protein>
<evidence type="ECO:0000256" key="3">
    <source>
        <dbReference type="ARBA" id="ARBA00022729"/>
    </source>
</evidence>
<comment type="similarity">
    <text evidence="8">Belongs to the DnaJ family.</text>
</comment>
<evidence type="ECO:0000256" key="2">
    <source>
        <dbReference type="ARBA" id="ARBA00022692"/>
    </source>
</evidence>
<dbReference type="InterPro" id="IPR036869">
    <property type="entry name" value="J_dom_sf"/>
</dbReference>
<dbReference type="PANTHER" id="PTHR44653">
    <property type="entry name" value="DNAJ HOMOLOG SUBFAMILY C MEMBER 1"/>
    <property type="match status" value="1"/>
</dbReference>
<feature type="signal peptide" evidence="11">
    <location>
        <begin position="1"/>
        <end position="19"/>
    </location>
</feature>